<dbReference type="EMBL" id="KZ303047">
    <property type="protein sequence ID" value="PFH44683.1"/>
    <property type="molecule type" value="Genomic_DNA"/>
</dbReference>
<reference evidence="1 2" key="1">
    <citation type="submission" date="2014-02" db="EMBL/GenBank/DDBJ databases">
        <title>Transposable element dynamics among asymbiotic and ectomycorrhizal Amanita fungi.</title>
        <authorList>
            <consortium name="DOE Joint Genome Institute"/>
            <person name="Hess J."/>
            <person name="Skrede I."/>
            <person name="Wolfe B."/>
            <person name="LaButti K."/>
            <person name="Ohm R.A."/>
            <person name="Grigoriev I.V."/>
            <person name="Pringle A."/>
        </authorList>
    </citation>
    <scope>NUCLEOTIDE SEQUENCE [LARGE SCALE GENOMIC DNA]</scope>
    <source>
        <strain evidence="1 2">SKay4041</strain>
    </source>
</reference>
<accession>A0A2A9NAN5</accession>
<name>A0A2A9NAN5_9AGAR</name>
<evidence type="ECO:0000313" key="1">
    <source>
        <dbReference type="EMBL" id="PFH44683.1"/>
    </source>
</evidence>
<dbReference type="AlphaFoldDB" id="A0A2A9NAN5"/>
<dbReference type="Proteomes" id="UP000242287">
    <property type="component" value="Unassembled WGS sequence"/>
</dbReference>
<gene>
    <name evidence="1" type="ORF">AMATHDRAFT_11182</name>
</gene>
<organism evidence="1 2">
    <name type="scientific">Amanita thiersii Skay4041</name>
    <dbReference type="NCBI Taxonomy" id="703135"/>
    <lineage>
        <taxon>Eukaryota</taxon>
        <taxon>Fungi</taxon>
        <taxon>Dikarya</taxon>
        <taxon>Basidiomycota</taxon>
        <taxon>Agaricomycotina</taxon>
        <taxon>Agaricomycetes</taxon>
        <taxon>Agaricomycetidae</taxon>
        <taxon>Agaricales</taxon>
        <taxon>Pluteineae</taxon>
        <taxon>Amanitaceae</taxon>
        <taxon>Amanita</taxon>
    </lineage>
</organism>
<proteinExistence type="predicted"/>
<sequence length="71" mass="7877">MYTRLTRALTNHAPTADLPPLHTLLQKPNAIKLIIEFLIANQRAFTFENLIIPEDEDQGAITPQPASPPST</sequence>
<protein>
    <submittedName>
        <fullName evidence="1">Uncharacterized protein</fullName>
    </submittedName>
</protein>
<keyword evidence="2" id="KW-1185">Reference proteome</keyword>
<evidence type="ECO:0000313" key="2">
    <source>
        <dbReference type="Proteomes" id="UP000242287"/>
    </source>
</evidence>